<dbReference type="InterPro" id="IPR007052">
    <property type="entry name" value="CS_dom"/>
</dbReference>
<dbReference type="STRING" id="318479.A0A0N4UGS6"/>
<accession>A0A0N4UGS6</accession>
<evidence type="ECO:0000313" key="6">
    <source>
        <dbReference type="Proteomes" id="UP000274756"/>
    </source>
</evidence>
<dbReference type="PANTHER" id="PTHR13164:SF3">
    <property type="entry name" value="CALCYCLIN-BINDING PROTEIN"/>
    <property type="match status" value="1"/>
</dbReference>
<name>A0A0N4UGS6_DRAME</name>
<feature type="region of interest" description="Disordered" evidence="1">
    <location>
        <begin position="189"/>
        <end position="210"/>
    </location>
</feature>
<dbReference type="Proteomes" id="UP000038040">
    <property type="component" value="Unplaced"/>
</dbReference>
<dbReference type="WBParaSite" id="DME_0000671101-mRNA-1">
    <property type="protein sequence ID" value="DME_0000671101-mRNA-1"/>
    <property type="gene ID" value="DME_0000671101"/>
</dbReference>
<evidence type="ECO:0000313" key="4">
    <source>
        <dbReference type="EMBL" id="VDN59764.1"/>
    </source>
</evidence>
<feature type="compositionally biased region" description="Basic and acidic residues" evidence="1">
    <location>
        <begin position="189"/>
        <end position="206"/>
    </location>
</feature>
<evidence type="ECO:0000313" key="5">
    <source>
        <dbReference type="Proteomes" id="UP000038040"/>
    </source>
</evidence>
<dbReference type="GO" id="GO:0005634">
    <property type="term" value="C:nucleus"/>
    <property type="evidence" value="ECO:0007669"/>
    <property type="project" value="TreeGrafter"/>
</dbReference>
<evidence type="ECO:0000259" key="2">
    <source>
        <dbReference type="PROSITE" id="PS51048"/>
    </source>
</evidence>
<dbReference type="GO" id="GO:0044548">
    <property type="term" value="F:S100 protein binding"/>
    <property type="evidence" value="ECO:0007669"/>
    <property type="project" value="InterPro"/>
</dbReference>
<dbReference type="SUPFAM" id="SSF49764">
    <property type="entry name" value="HSP20-like chaperones"/>
    <property type="match status" value="1"/>
</dbReference>
<keyword evidence="6" id="KW-1185">Reference proteome</keyword>
<sequence length="247" mass="28289">MEIERSDIFSEIGKDVEELQKLLSIASRPFVKKILGELIIKRQKDACFSHFFLLNISPSFYVEKAETLKAKGNHFAVSQVSSSSLPLPTVKITDYAWDESQKFVKLYLTLPNVQSLPEDRIHISFSEKSLEVMVKDLMGKNYSLVIKGLAQPINVVQSSFKVQLKNDMLLIMMKKAKENEGWSCLTKADKDAKEKTKPKVDEHADPQESLMNMMKQMYEDGDDEMKRSIRKAWYESQNKVNAPPGDF</sequence>
<dbReference type="Pfam" id="PF04969">
    <property type="entry name" value="CS"/>
    <property type="match status" value="1"/>
</dbReference>
<dbReference type="GO" id="GO:0015631">
    <property type="term" value="F:tubulin binding"/>
    <property type="evidence" value="ECO:0007669"/>
    <property type="project" value="InterPro"/>
</dbReference>
<dbReference type="InterPro" id="IPR037893">
    <property type="entry name" value="CS_CacyBP"/>
</dbReference>
<dbReference type="CDD" id="cd06468">
    <property type="entry name" value="p23_CacyBP"/>
    <property type="match status" value="1"/>
</dbReference>
<dbReference type="PANTHER" id="PTHR13164">
    <property type="entry name" value="CALICYLIN BINDING PROTEIN"/>
    <property type="match status" value="1"/>
</dbReference>
<proteinExistence type="predicted"/>
<dbReference type="PROSITE" id="PS51203">
    <property type="entry name" value="CS"/>
    <property type="match status" value="1"/>
</dbReference>
<dbReference type="InterPro" id="IPR052289">
    <property type="entry name" value="Calcyclin-binding_UBL-bridge"/>
</dbReference>
<dbReference type="Gene3D" id="2.60.40.790">
    <property type="match status" value="1"/>
</dbReference>
<evidence type="ECO:0000313" key="7">
    <source>
        <dbReference type="WBParaSite" id="DME_0000671101-mRNA-1"/>
    </source>
</evidence>
<feature type="domain" description="CS" evidence="3">
    <location>
        <begin position="90"/>
        <end position="186"/>
    </location>
</feature>
<dbReference type="InterPro" id="IPR008978">
    <property type="entry name" value="HSP20-like_chaperone"/>
</dbReference>
<dbReference type="EMBL" id="UYYG01001189">
    <property type="protein sequence ID" value="VDN59764.1"/>
    <property type="molecule type" value="Genomic_DNA"/>
</dbReference>
<reference evidence="7" key="1">
    <citation type="submission" date="2017-02" db="UniProtKB">
        <authorList>
            <consortium name="WormBaseParasite"/>
        </authorList>
    </citation>
    <scope>IDENTIFICATION</scope>
</reference>
<dbReference type="PROSITE" id="PS51048">
    <property type="entry name" value="SGS"/>
    <property type="match status" value="1"/>
</dbReference>
<evidence type="ECO:0000259" key="3">
    <source>
        <dbReference type="PROSITE" id="PS51203"/>
    </source>
</evidence>
<gene>
    <name evidence="4" type="ORF">DME_LOCUS9737</name>
</gene>
<dbReference type="GO" id="GO:0007507">
    <property type="term" value="P:heart development"/>
    <property type="evidence" value="ECO:0007669"/>
    <property type="project" value="TreeGrafter"/>
</dbReference>
<evidence type="ECO:0000256" key="1">
    <source>
        <dbReference type="SAM" id="MobiDB-lite"/>
    </source>
</evidence>
<dbReference type="Proteomes" id="UP000274756">
    <property type="component" value="Unassembled WGS sequence"/>
</dbReference>
<feature type="domain" description="SGS" evidence="2">
    <location>
        <begin position="170"/>
        <end position="247"/>
    </location>
</feature>
<dbReference type="AlphaFoldDB" id="A0A0N4UGS6"/>
<protein>
    <submittedName>
        <fullName evidence="7">Calcyclin-binding protein</fullName>
    </submittedName>
</protein>
<dbReference type="GO" id="GO:0031625">
    <property type="term" value="F:ubiquitin protein ligase binding"/>
    <property type="evidence" value="ECO:0007669"/>
    <property type="project" value="InterPro"/>
</dbReference>
<dbReference type="OrthoDB" id="164025at2759"/>
<reference evidence="4 6" key="2">
    <citation type="submission" date="2018-11" db="EMBL/GenBank/DDBJ databases">
        <authorList>
            <consortium name="Pathogen Informatics"/>
        </authorList>
    </citation>
    <scope>NUCLEOTIDE SEQUENCE [LARGE SCALE GENOMIC DNA]</scope>
</reference>
<organism evidence="5 7">
    <name type="scientific">Dracunculus medinensis</name>
    <name type="common">Guinea worm</name>
    <dbReference type="NCBI Taxonomy" id="318479"/>
    <lineage>
        <taxon>Eukaryota</taxon>
        <taxon>Metazoa</taxon>
        <taxon>Ecdysozoa</taxon>
        <taxon>Nematoda</taxon>
        <taxon>Chromadorea</taxon>
        <taxon>Rhabditida</taxon>
        <taxon>Spirurina</taxon>
        <taxon>Dracunculoidea</taxon>
        <taxon>Dracunculidae</taxon>
        <taxon>Dracunculus</taxon>
    </lineage>
</organism>
<dbReference type="InterPro" id="IPR007699">
    <property type="entry name" value="SGS_dom"/>
</dbReference>